<gene>
    <name evidence="1" type="ORF">Mal48_03630</name>
</gene>
<proteinExistence type="predicted"/>
<dbReference type="InterPro" id="IPR013403">
    <property type="entry name" value="CRISPR-assoc_prot_Csb1/Cas7u"/>
</dbReference>
<dbReference type="Proteomes" id="UP000315724">
    <property type="component" value="Chromosome"/>
</dbReference>
<dbReference type="EMBL" id="CP036267">
    <property type="protein sequence ID" value="QDT31132.1"/>
    <property type="molecule type" value="Genomic_DNA"/>
</dbReference>
<evidence type="ECO:0000313" key="1">
    <source>
        <dbReference type="EMBL" id="QDT31132.1"/>
    </source>
</evidence>
<dbReference type="RefSeq" id="WP_145195486.1">
    <property type="nucleotide sequence ID" value="NZ_CP036267.1"/>
</dbReference>
<dbReference type="KEGG" id="tpol:Mal48_03630"/>
<keyword evidence="2" id="KW-1185">Reference proteome</keyword>
<accession>A0A517QHM0</accession>
<dbReference type="NCBIfam" id="TIGR02570">
    <property type="entry name" value="cas7_GSU0053"/>
    <property type="match status" value="1"/>
</dbReference>
<reference evidence="1 2" key="1">
    <citation type="submission" date="2019-02" db="EMBL/GenBank/DDBJ databases">
        <title>Deep-cultivation of Planctomycetes and their phenomic and genomic characterization uncovers novel biology.</title>
        <authorList>
            <person name="Wiegand S."/>
            <person name="Jogler M."/>
            <person name="Boedeker C."/>
            <person name="Pinto D."/>
            <person name="Vollmers J."/>
            <person name="Rivas-Marin E."/>
            <person name="Kohn T."/>
            <person name="Peeters S.H."/>
            <person name="Heuer A."/>
            <person name="Rast P."/>
            <person name="Oberbeckmann S."/>
            <person name="Bunk B."/>
            <person name="Jeske O."/>
            <person name="Meyerdierks A."/>
            <person name="Storesund J.E."/>
            <person name="Kallscheuer N."/>
            <person name="Luecker S."/>
            <person name="Lage O.M."/>
            <person name="Pohl T."/>
            <person name="Merkel B.J."/>
            <person name="Hornburger P."/>
            <person name="Mueller R.-W."/>
            <person name="Bruemmer F."/>
            <person name="Labrenz M."/>
            <person name="Spormann A.M."/>
            <person name="Op den Camp H."/>
            <person name="Overmann J."/>
            <person name="Amann R."/>
            <person name="Jetten M.S.M."/>
            <person name="Mascher T."/>
            <person name="Medema M.H."/>
            <person name="Devos D.P."/>
            <person name="Kaster A.-K."/>
            <person name="Ovreas L."/>
            <person name="Rohde M."/>
            <person name="Galperin M.Y."/>
            <person name="Jogler C."/>
        </authorList>
    </citation>
    <scope>NUCLEOTIDE SEQUENCE [LARGE SCALE GENOMIC DNA]</scope>
    <source>
        <strain evidence="1 2">Mal48</strain>
    </source>
</reference>
<dbReference type="Pfam" id="PF09617">
    <property type="entry name" value="Cas_GSU0053"/>
    <property type="match status" value="1"/>
</dbReference>
<sequence>MSKLDAYDNYLADNGPAALVIREPLMSVEGTDGVIFPATYAAAENSRVFAGGYNIDTFDDGSNICLIDSVGSQANRIEPIFDDRECDGRYEELVPQLRVQAGEKEVSILEAGHRAGDALVRCSELATELNAAFQAVLKGDCLPLAKSAPTSLVFGVWDSRDTQAKLPRLLTSTIRAFDVRKLTRSAQFTPATTYIDDGLLEDTKDKKLRDAYSERGFIHVPASGSHGGIIADGGVRRDATLSLSALRQTCRTTDPEERKKLQRYILGLALVAFTYPTTGYLRQGCNLVLNPDQTREFKEVHGNGERKDAQITHEQALEFAQAAAKDFGIGESKTVPFDKKLAKADLKKKEK</sequence>
<dbReference type="OrthoDB" id="190628at2"/>
<dbReference type="AlphaFoldDB" id="A0A517QHM0"/>
<protein>
    <submittedName>
        <fullName evidence="1">CRISPR-associated protein (Cas_GSU0053)</fullName>
    </submittedName>
</protein>
<name>A0A517QHM0_9PLAN</name>
<organism evidence="1 2">
    <name type="scientific">Thalassoglobus polymorphus</name>
    <dbReference type="NCBI Taxonomy" id="2527994"/>
    <lineage>
        <taxon>Bacteria</taxon>
        <taxon>Pseudomonadati</taxon>
        <taxon>Planctomycetota</taxon>
        <taxon>Planctomycetia</taxon>
        <taxon>Planctomycetales</taxon>
        <taxon>Planctomycetaceae</taxon>
        <taxon>Thalassoglobus</taxon>
    </lineage>
</organism>
<evidence type="ECO:0000313" key="2">
    <source>
        <dbReference type="Proteomes" id="UP000315724"/>
    </source>
</evidence>